<gene>
    <name evidence="1" type="ORF">C8D93_108222</name>
</gene>
<dbReference type="InterPro" id="IPR034660">
    <property type="entry name" value="DinB/YfiT-like"/>
</dbReference>
<dbReference type="AlphaFoldDB" id="A0A318E509"/>
<protein>
    <recommendedName>
        <fullName evidence="3">DUF1993 domain-containing protein</fullName>
    </recommendedName>
</protein>
<dbReference type="Pfam" id="PF09351">
    <property type="entry name" value="DUF1993"/>
    <property type="match status" value="1"/>
</dbReference>
<dbReference type="PANTHER" id="PTHR36922:SF1">
    <property type="entry name" value="DUF1993 DOMAIN-CONTAINING PROTEIN"/>
    <property type="match status" value="1"/>
</dbReference>
<accession>A0A318E509</accession>
<dbReference type="SUPFAM" id="SSF109854">
    <property type="entry name" value="DinB/YfiT-like putative metalloenzymes"/>
    <property type="match status" value="1"/>
</dbReference>
<comment type="caution">
    <text evidence="1">The sequence shown here is derived from an EMBL/GenBank/DDBJ whole genome shotgun (WGS) entry which is preliminary data.</text>
</comment>
<dbReference type="Gene3D" id="1.20.120.450">
    <property type="entry name" value="dinb family like domain"/>
    <property type="match status" value="1"/>
</dbReference>
<evidence type="ECO:0000313" key="1">
    <source>
        <dbReference type="EMBL" id="PXV66247.1"/>
    </source>
</evidence>
<sequence length="170" mass="18713">MSDTPMMYRATVPVLQRALRNLANVLEKGRAHAEARKIDPAVLLGCRLAPDMFALTRQVQIAADIAKAGAARLAGHEVPAFEDNETTFEELQARIGRTLELIAGIPPAAYDGAAEREISIKMRGNPVTFTGQQYWEYFVIPNVFFHATTAYAILRHNGVELGKSDFLGMP</sequence>
<dbReference type="PANTHER" id="PTHR36922">
    <property type="entry name" value="BLL2446 PROTEIN"/>
    <property type="match status" value="1"/>
</dbReference>
<dbReference type="Proteomes" id="UP000248330">
    <property type="component" value="Unassembled WGS sequence"/>
</dbReference>
<name>A0A318E509_9GAMM</name>
<dbReference type="RefSeq" id="WP_245903921.1">
    <property type="nucleotide sequence ID" value="NZ_CAKZQT010000032.1"/>
</dbReference>
<evidence type="ECO:0008006" key="3">
    <source>
        <dbReference type="Google" id="ProtNLM"/>
    </source>
</evidence>
<reference evidence="1 2" key="1">
    <citation type="submission" date="2018-04" db="EMBL/GenBank/DDBJ databases">
        <title>Genomic Encyclopedia of Type Strains, Phase IV (KMG-IV): sequencing the most valuable type-strain genomes for metagenomic binning, comparative biology and taxonomic classification.</title>
        <authorList>
            <person name="Goeker M."/>
        </authorList>
    </citation>
    <scope>NUCLEOTIDE SEQUENCE [LARGE SCALE GENOMIC DNA]</scope>
    <source>
        <strain evidence="1 2">DSM 104150</strain>
    </source>
</reference>
<evidence type="ECO:0000313" key="2">
    <source>
        <dbReference type="Proteomes" id="UP000248330"/>
    </source>
</evidence>
<keyword evidence="2" id="KW-1185">Reference proteome</keyword>
<dbReference type="EMBL" id="QICN01000008">
    <property type="protein sequence ID" value="PXV66247.1"/>
    <property type="molecule type" value="Genomic_DNA"/>
</dbReference>
<dbReference type="InterPro" id="IPR018531">
    <property type="entry name" value="DUF1993"/>
</dbReference>
<organism evidence="1 2">
    <name type="scientific">Sinimarinibacterium flocculans</name>
    <dbReference type="NCBI Taxonomy" id="985250"/>
    <lineage>
        <taxon>Bacteria</taxon>
        <taxon>Pseudomonadati</taxon>
        <taxon>Pseudomonadota</taxon>
        <taxon>Gammaproteobacteria</taxon>
        <taxon>Nevskiales</taxon>
        <taxon>Nevskiaceae</taxon>
        <taxon>Sinimarinibacterium</taxon>
    </lineage>
</organism>
<proteinExistence type="predicted"/>